<dbReference type="InterPro" id="IPR043702">
    <property type="entry name" value="Lipid_II_synth_GatD"/>
</dbReference>
<dbReference type="InterPro" id="IPR011698">
    <property type="entry name" value="GATase_3"/>
</dbReference>
<comment type="catalytic activity">
    <reaction evidence="2">
        <text>beta-D-GlcNAc-(1-&gt;4)-Mur2Ac(oyl-L-Ala-gamma-D-Glu-L-Lys-D-Ala-D-Ala)-di-trans,octa-cis-undecaprenyl diphosphate + L-glutamine + ATP + H2O = beta-D-GlcNAc-(1-&gt;4)-Mur2Ac(oyl-L-Ala-D-isoglutaminyl-L-Lys-D-Ala-D-Ala)-di-trans,octa-cis-undecaprenyl diphosphate + L-glutamate + ADP + phosphate + H(+)</text>
        <dbReference type="Rhea" id="RHEA:57928"/>
        <dbReference type="ChEBI" id="CHEBI:15377"/>
        <dbReference type="ChEBI" id="CHEBI:15378"/>
        <dbReference type="ChEBI" id="CHEBI:29985"/>
        <dbReference type="ChEBI" id="CHEBI:30616"/>
        <dbReference type="ChEBI" id="CHEBI:43474"/>
        <dbReference type="ChEBI" id="CHEBI:58359"/>
        <dbReference type="ChEBI" id="CHEBI:60033"/>
        <dbReference type="ChEBI" id="CHEBI:62233"/>
        <dbReference type="ChEBI" id="CHEBI:456216"/>
        <dbReference type="EC" id="6.3.5.13"/>
    </reaction>
</comment>
<dbReference type="InterPro" id="IPR033949">
    <property type="entry name" value="CobQ_GATase1"/>
</dbReference>
<evidence type="ECO:0000256" key="2">
    <source>
        <dbReference type="HAMAP-Rule" id="MF_02213"/>
    </source>
</evidence>
<sequence length="244" mass="26309">MSTSLTICQLYPQHLNMYGDWGNTLVLKRRAEAMGVNVTIIDHDLGSPADLSTADLIVGGGGQDSGQLQVHDDLLSQASTLRNLAEDGVPMLMVCGMYQLFGQSFEASSGEVLPGIGIFDAVSTNGKDRLIGNIAVETEDFGTIYGYENHVGRTTLRSGTVPLGKTSKGCGNNGEDGTEGARNHHVFGTYLHGSLLPKNPKFADYLIDTALTRTNKDWEPVVVEDEELIELTENARRVAAGRPR</sequence>
<dbReference type="InterPro" id="IPR029062">
    <property type="entry name" value="Class_I_gatase-like"/>
</dbReference>
<keyword evidence="2" id="KW-0133">Cell shape</keyword>
<evidence type="ECO:0000313" key="4">
    <source>
        <dbReference type="EMBL" id="MFC0581588.1"/>
    </source>
</evidence>
<dbReference type="PANTHER" id="PTHR21343:SF9">
    <property type="entry name" value="LIPID II ISOGLUTAMINYL SYNTHASE (GLUTAMINE-HYDROLYZING) SUBUNIT GATD"/>
    <property type="match status" value="1"/>
</dbReference>
<dbReference type="PROSITE" id="PS51274">
    <property type="entry name" value="GATASE_COBBQ"/>
    <property type="match status" value="1"/>
</dbReference>
<dbReference type="EC" id="3.5.1.2" evidence="2"/>
<name>A0ABV6P932_9MICC</name>
<dbReference type="EMBL" id="JBHLUB010000020">
    <property type="protein sequence ID" value="MFC0581588.1"/>
    <property type="molecule type" value="Genomic_DNA"/>
</dbReference>
<comment type="pathway">
    <text evidence="2">Cell wall biogenesis; peptidoglycan biosynthesis.</text>
</comment>
<evidence type="ECO:0000313" key="5">
    <source>
        <dbReference type="Proteomes" id="UP001589862"/>
    </source>
</evidence>
<feature type="active site" evidence="2">
    <location>
        <position position="192"/>
    </location>
</feature>
<gene>
    <name evidence="2" type="primary">gatD</name>
    <name evidence="4" type="ORF">ACFFFR_04190</name>
</gene>
<comment type="similarity">
    <text evidence="2">Belongs to the CobB/CobQ family. GatD subfamily.</text>
</comment>
<comment type="caution">
    <text evidence="4">The sequence shown here is derived from an EMBL/GenBank/DDBJ whole genome shotgun (WGS) entry which is preliminary data.</text>
</comment>
<keyword evidence="2" id="KW-0378">Hydrolase</keyword>
<keyword evidence="2" id="KW-0436">Ligase</keyword>
<protein>
    <recommendedName>
        <fullName evidence="2">Lipid II isoglutaminyl synthase (glutamine-hydrolyzing) subunit GatD</fullName>
        <ecNumber evidence="2">6.3.5.13</ecNumber>
    </recommendedName>
    <alternativeName>
        <fullName evidence="2">Lipid II isoglutaminyl synthase glutaminase subunit</fullName>
        <ecNumber evidence="2">3.5.1.2</ecNumber>
    </alternativeName>
</protein>
<dbReference type="EC" id="6.3.5.13" evidence="2"/>
<organism evidence="4 5">
    <name type="scientific">Micrococcoides hystricis</name>
    <dbReference type="NCBI Taxonomy" id="1572761"/>
    <lineage>
        <taxon>Bacteria</taxon>
        <taxon>Bacillati</taxon>
        <taxon>Actinomycetota</taxon>
        <taxon>Actinomycetes</taxon>
        <taxon>Micrococcales</taxon>
        <taxon>Micrococcaceae</taxon>
        <taxon>Micrococcoides</taxon>
    </lineage>
</organism>
<accession>A0ABV6P932</accession>
<dbReference type="Proteomes" id="UP001589862">
    <property type="component" value="Unassembled WGS sequence"/>
</dbReference>
<comment type="function">
    <text evidence="2">The lipid II isoglutaminyl synthase complex catalyzes the formation of alpha-D-isoglutamine in the cell wall lipid II stem peptide. The GatD subunit catalyzes the hydrolysis of glutamine to glutamate and ammonia. The resulting ammonia molecule is channeled to the active site of MurT.</text>
</comment>
<comment type="subunit">
    <text evidence="2">Forms a heterodimer with MurT.</text>
</comment>
<reference evidence="4 5" key="1">
    <citation type="submission" date="2024-09" db="EMBL/GenBank/DDBJ databases">
        <authorList>
            <person name="Sun Q."/>
            <person name="Mori K."/>
        </authorList>
    </citation>
    <scope>NUCLEOTIDE SEQUENCE [LARGE SCALE GENOMIC DNA]</scope>
    <source>
        <strain evidence="4 5">NCAIM B.02604</strain>
    </source>
</reference>
<keyword evidence="1 2" id="KW-0315">Glutamine amidotransferase</keyword>
<comment type="catalytic activity">
    <reaction evidence="2">
        <text>L-glutamine + H2O = L-glutamate + NH4(+)</text>
        <dbReference type="Rhea" id="RHEA:15889"/>
        <dbReference type="ChEBI" id="CHEBI:15377"/>
        <dbReference type="ChEBI" id="CHEBI:28938"/>
        <dbReference type="ChEBI" id="CHEBI:29985"/>
        <dbReference type="ChEBI" id="CHEBI:58359"/>
        <dbReference type="EC" id="3.5.1.2"/>
    </reaction>
</comment>
<dbReference type="RefSeq" id="WP_377458278.1">
    <property type="nucleotide sequence ID" value="NZ_JBHLUB010000020.1"/>
</dbReference>
<dbReference type="Gene3D" id="3.40.50.880">
    <property type="match status" value="1"/>
</dbReference>
<dbReference type="HAMAP" id="MF_02213">
    <property type="entry name" value="Lipid_II_synth_GatD"/>
    <property type="match status" value="1"/>
</dbReference>
<feature type="domain" description="CobB/CobQ-like glutamine amidotransferase" evidence="3">
    <location>
        <begin position="6"/>
        <end position="199"/>
    </location>
</feature>
<dbReference type="SUPFAM" id="SSF52317">
    <property type="entry name" value="Class I glutamine amidotransferase-like"/>
    <property type="match status" value="1"/>
</dbReference>
<proteinExistence type="inferred from homology"/>
<keyword evidence="5" id="KW-1185">Reference proteome</keyword>
<evidence type="ECO:0000256" key="1">
    <source>
        <dbReference type="ARBA" id="ARBA00022962"/>
    </source>
</evidence>
<feature type="binding site" evidence="2">
    <location>
        <position position="129"/>
    </location>
    <ligand>
        <name>substrate</name>
    </ligand>
</feature>
<dbReference type="Pfam" id="PF07685">
    <property type="entry name" value="GATase_3"/>
    <property type="match status" value="1"/>
</dbReference>
<keyword evidence="2" id="KW-0961">Cell wall biogenesis/degradation</keyword>
<keyword evidence="2" id="KW-0573">Peptidoglycan synthesis</keyword>
<feature type="active site" description="Nucleophile" evidence="2">
    <location>
        <position position="95"/>
    </location>
</feature>
<dbReference type="CDD" id="cd01750">
    <property type="entry name" value="GATase1_CobQ"/>
    <property type="match status" value="1"/>
</dbReference>
<evidence type="ECO:0000259" key="3">
    <source>
        <dbReference type="Pfam" id="PF07685"/>
    </source>
</evidence>
<dbReference type="PANTHER" id="PTHR21343">
    <property type="entry name" value="DETHIOBIOTIN SYNTHETASE"/>
    <property type="match status" value="1"/>
</dbReference>